<evidence type="ECO:0000313" key="2">
    <source>
        <dbReference type="EMBL" id="SCM75832.1"/>
    </source>
</evidence>
<gene>
    <name evidence="2" type="ORF">KL86PLE_30279</name>
</gene>
<proteinExistence type="predicted"/>
<dbReference type="EMBL" id="FMJD01000007">
    <property type="protein sequence ID" value="SCM75832.1"/>
    <property type="molecule type" value="Genomic_DNA"/>
</dbReference>
<organism evidence="2">
    <name type="scientific">uncultured Pleomorphomonas sp</name>
    <dbReference type="NCBI Taxonomy" id="442121"/>
    <lineage>
        <taxon>Bacteria</taxon>
        <taxon>Pseudomonadati</taxon>
        <taxon>Pseudomonadota</taxon>
        <taxon>Alphaproteobacteria</taxon>
        <taxon>Hyphomicrobiales</taxon>
        <taxon>Pleomorphomonadaceae</taxon>
        <taxon>Pleomorphomonas</taxon>
        <taxon>environmental samples</taxon>
    </lineage>
</organism>
<evidence type="ECO:0000256" key="1">
    <source>
        <dbReference type="SAM" id="MobiDB-lite"/>
    </source>
</evidence>
<sequence length="82" mass="9161">MHRPHRRSAGSPHSMRIRQTPMEPVGSRRQVVFRLCGPHRPLSGGRGQASAVAKTAVLQELSLMARPMKPYSIFERSGRRSA</sequence>
<dbReference type="AlphaFoldDB" id="A0A212LE28"/>
<name>A0A212LE28_9HYPH</name>
<protein>
    <submittedName>
        <fullName evidence="2">Uncharacterized protein</fullName>
    </submittedName>
</protein>
<feature type="region of interest" description="Disordered" evidence="1">
    <location>
        <begin position="1"/>
        <end position="26"/>
    </location>
</feature>
<reference evidence="2" key="1">
    <citation type="submission" date="2016-08" db="EMBL/GenBank/DDBJ databases">
        <authorList>
            <person name="Seilhamer J.J."/>
        </authorList>
    </citation>
    <scope>NUCLEOTIDE SEQUENCE</scope>
    <source>
        <strain evidence="2">86</strain>
    </source>
</reference>
<accession>A0A212LE28</accession>